<evidence type="ECO:0000313" key="3">
    <source>
        <dbReference type="EMBL" id="VDD91779.1"/>
    </source>
</evidence>
<proteinExistence type="predicted"/>
<keyword evidence="4" id="KW-1185">Reference proteome</keyword>
<dbReference type="Proteomes" id="UP000274131">
    <property type="component" value="Unassembled WGS sequence"/>
</dbReference>
<reference evidence="5" key="1">
    <citation type="submission" date="2016-04" db="UniProtKB">
        <authorList>
            <consortium name="WormBaseParasite"/>
        </authorList>
    </citation>
    <scope>IDENTIFICATION</scope>
</reference>
<feature type="coiled-coil region" evidence="1">
    <location>
        <begin position="302"/>
        <end position="345"/>
    </location>
</feature>
<dbReference type="WBParaSite" id="EVEC_0000700901-mRNA-1">
    <property type="protein sequence ID" value="EVEC_0000700901-mRNA-1"/>
    <property type="gene ID" value="EVEC_0000700901"/>
</dbReference>
<gene>
    <name evidence="3" type="ORF">EVEC_LOCUS6530</name>
</gene>
<organism evidence="5">
    <name type="scientific">Enterobius vermicularis</name>
    <name type="common">Human pinworm</name>
    <dbReference type="NCBI Taxonomy" id="51028"/>
    <lineage>
        <taxon>Eukaryota</taxon>
        <taxon>Metazoa</taxon>
        <taxon>Ecdysozoa</taxon>
        <taxon>Nematoda</taxon>
        <taxon>Chromadorea</taxon>
        <taxon>Rhabditida</taxon>
        <taxon>Spirurina</taxon>
        <taxon>Oxyuridomorpha</taxon>
        <taxon>Oxyuroidea</taxon>
        <taxon>Oxyuridae</taxon>
        <taxon>Enterobius</taxon>
    </lineage>
</organism>
<feature type="region of interest" description="Disordered" evidence="2">
    <location>
        <begin position="107"/>
        <end position="129"/>
    </location>
</feature>
<sequence>MVNTVLGDGLLSKLVASPMQAFGLGDSEERATENARPRSQSKLDGPNTLDTQPASGNGEKIYSSNANKKKGKPDLKELLENGDEQLFVDGRPVKNEKTLIEAYEMNSNPNEPEKVPTDSPVNNRQKTLPSETEEIIKTLTNRSKAAKTATTATVTLGIPAFTTPPPQAVAETLLTALKQFLDNDTQTTAKLEAETQQPLIDHTAPPEAVPFSLNQAVNAHSVTPANAAQFIPADLTKIDPARLNEIYALMRDYHLNSKILKFIGFLVIVPNSPIRRSDLKSPIDAILSSFRSRDISELSMDAELDEQKMKIHEQKMQEEQLQLQAANLEEQRRQMEEKLQRQLYTWHGAFKTLSGPETLAADVDDLLDSNGSSAGPSSKLTKAEEEQLIIGNPSNKASLLSDQRVASIPYDQNSQESVDLDENLIRRGTRTVSNLERQLRYAPERKSLSAAPRKASFLYDTTNTCQCQKIDLNNLKGRWLQILASTKLANSLYKAVGVIFDENEPVELSCTELKVTTESQYNGESKALFVWTFRTVNSERTFRITGDISKGANRNLYIHGEDFSGQKFQLPVCVLRTGGIKDGGYEYLVVVSSGESCEQQNGRDGCGNA</sequence>
<evidence type="ECO:0000313" key="5">
    <source>
        <dbReference type="WBParaSite" id="EVEC_0000700901-mRNA-1"/>
    </source>
</evidence>
<feature type="compositionally biased region" description="Polar residues" evidence="2">
    <location>
        <begin position="119"/>
        <end position="129"/>
    </location>
</feature>
<dbReference type="AlphaFoldDB" id="A0A158QAV2"/>
<reference evidence="3 4" key="2">
    <citation type="submission" date="2018-10" db="EMBL/GenBank/DDBJ databases">
        <authorList>
            <consortium name="Pathogen Informatics"/>
        </authorList>
    </citation>
    <scope>NUCLEOTIDE SEQUENCE [LARGE SCALE GENOMIC DNA]</scope>
</reference>
<feature type="compositionally biased region" description="Basic and acidic residues" evidence="2">
    <location>
        <begin position="27"/>
        <end position="36"/>
    </location>
</feature>
<name>A0A158QAV2_ENTVE</name>
<dbReference type="OrthoDB" id="5811183at2759"/>
<feature type="region of interest" description="Disordered" evidence="2">
    <location>
        <begin position="22"/>
        <end position="73"/>
    </location>
</feature>
<evidence type="ECO:0000313" key="4">
    <source>
        <dbReference type="Proteomes" id="UP000274131"/>
    </source>
</evidence>
<dbReference type="EMBL" id="UXUI01008546">
    <property type="protein sequence ID" value="VDD91779.1"/>
    <property type="molecule type" value="Genomic_DNA"/>
</dbReference>
<protein>
    <submittedName>
        <fullName evidence="5">Bromo domain-containing protein</fullName>
    </submittedName>
</protein>
<evidence type="ECO:0000256" key="1">
    <source>
        <dbReference type="SAM" id="Coils"/>
    </source>
</evidence>
<feature type="compositionally biased region" description="Polar residues" evidence="2">
    <location>
        <begin position="37"/>
        <end position="55"/>
    </location>
</feature>
<evidence type="ECO:0000256" key="2">
    <source>
        <dbReference type="SAM" id="MobiDB-lite"/>
    </source>
</evidence>
<keyword evidence="1" id="KW-0175">Coiled coil</keyword>
<accession>A0A158QAV2</accession>